<evidence type="ECO:0000313" key="3">
    <source>
        <dbReference type="Proteomes" id="UP001163846"/>
    </source>
</evidence>
<sequence length="210" mass="24165">MSGEASTSARVKPEIIDLTALDEEDSEQDEQDGSEEDEDDDDDDDEEDSGQASDGSDDSVQVQVNGDTRARLYLTLATLPETQIRSILNQLIEQVPAVEYALTRKLVPPKRKLDYHGPKLYHCLNCHEEFDPMQKRTKTECQYHHRVLEPDETMIPEWDEDARGPLDTPTNRREHPTFFWYTCCYGDGASKGCLYNYHEIETLHKRIRIS</sequence>
<dbReference type="Proteomes" id="UP001163846">
    <property type="component" value="Unassembled WGS sequence"/>
</dbReference>
<proteinExistence type="predicted"/>
<dbReference type="EMBL" id="MU806904">
    <property type="protein sequence ID" value="KAJ3832614.1"/>
    <property type="molecule type" value="Genomic_DNA"/>
</dbReference>
<evidence type="ECO:0008006" key="4">
    <source>
        <dbReference type="Google" id="ProtNLM"/>
    </source>
</evidence>
<dbReference type="AlphaFoldDB" id="A0AA38NXU1"/>
<dbReference type="PANTHER" id="PTHR38167">
    <property type="entry name" value="C2H2-TYPE DOMAIN-CONTAINING PROTEIN"/>
    <property type="match status" value="1"/>
</dbReference>
<feature type="compositionally biased region" description="Acidic residues" evidence="1">
    <location>
        <begin position="20"/>
        <end position="49"/>
    </location>
</feature>
<keyword evidence="3" id="KW-1185">Reference proteome</keyword>
<evidence type="ECO:0000313" key="2">
    <source>
        <dbReference type="EMBL" id="KAJ3832614.1"/>
    </source>
</evidence>
<reference evidence="2" key="1">
    <citation type="submission" date="2022-08" db="EMBL/GenBank/DDBJ databases">
        <authorList>
            <consortium name="DOE Joint Genome Institute"/>
            <person name="Min B."/>
            <person name="Riley R."/>
            <person name="Sierra-Patev S."/>
            <person name="Naranjo-Ortiz M."/>
            <person name="Looney B."/>
            <person name="Konkel Z."/>
            <person name="Slot J.C."/>
            <person name="Sakamoto Y."/>
            <person name="Steenwyk J.L."/>
            <person name="Rokas A."/>
            <person name="Carro J."/>
            <person name="Camarero S."/>
            <person name="Ferreira P."/>
            <person name="Molpeceres G."/>
            <person name="Ruiz-Duenas F.J."/>
            <person name="Serrano A."/>
            <person name="Henrissat B."/>
            <person name="Drula E."/>
            <person name="Hughes K.W."/>
            <person name="Mata J.L."/>
            <person name="Ishikawa N.K."/>
            <person name="Vargas-Isla R."/>
            <person name="Ushijima S."/>
            <person name="Smith C.A."/>
            <person name="Ahrendt S."/>
            <person name="Andreopoulos W."/>
            <person name="He G."/>
            <person name="Labutti K."/>
            <person name="Lipzen A."/>
            <person name="Ng V."/>
            <person name="Sandor L."/>
            <person name="Barry K."/>
            <person name="Martinez A.T."/>
            <person name="Xiao Y."/>
            <person name="Gibbons J.G."/>
            <person name="Terashima K."/>
            <person name="Hibbett D.S."/>
            <person name="Grigoriev I.V."/>
        </authorList>
    </citation>
    <scope>NUCLEOTIDE SEQUENCE</scope>
    <source>
        <strain evidence="2">TFB9207</strain>
    </source>
</reference>
<gene>
    <name evidence="2" type="ORF">F5878DRAFT_451285</name>
</gene>
<dbReference type="PANTHER" id="PTHR38167:SF1">
    <property type="entry name" value="C2H2-TYPE DOMAIN-CONTAINING PROTEIN"/>
    <property type="match status" value="1"/>
</dbReference>
<evidence type="ECO:0000256" key="1">
    <source>
        <dbReference type="SAM" id="MobiDB-lite"/>
    </source>
</evidence>
<accession>A0AA38NXU1</accession>
<name>A0AA38NXU1_9AGAR</name>
<comment type="caution">
    <text evidence="2">The sequence shown here is derived from an EMBL/GenBank/DDBJ whole genome shotgun (WGS) entry which is preliminary data.</text>
</comment>
<protein>
    <recommendedName>
        <fullName evidence="4">C2H2-type domain-containing protein</fullName>
    </recommendedName>
</protein>
<organism evidence="2 3">
    <name type="scientific">Lentinula raphanica</name>
    <dbReference type="NCBI Taxonomy" id="153919"/>
    <lineage>
        <taxon>Eukaryota</taxon>
        <taxon>Fungi</taxon>
        <taxon>Dikarya</taxon>
        <taxon>Basidiomycota</taxon>
        <taxon>Agaricomycotina</taxon>
        <taxon>Agaricomycetes</taxon>
        <taxon>Agaricomycetidae</taxon>
        <taxon>Agaricales</taxon>
        <taxon>Marasmiineae</taxon>
        <taxon>Omphalotaceae</taxon>
        <taxon>Lentinula</taxon>
    </lineage>
</organism>
<feature type="region of interest" description="Disordered" evidence="1">
    <location>
        <begin position="1"/>
        <end position="63"/>
    </location>
</feature>